<proteinExistence type="inferred from homology"/>
<dbReference type="STRING" id="582702.SAMN05192579_11719"/>
<evidence type="ECO:0000256" key="4">
    <source>
        <dbReference type="ARBA" id="ARBA00017504"/>
    </source>
</evidence>
<comment type="pathway">
    <text evidence="2 14 15">Porphyrin-containing compound metabolism; protoporphyrin-IX biosynthesis; protoporphyrin-IX from protoporphyrinogen-IX: step 1/1.</text>
</comment>
<feature type="binding site" description="axial binding residue" evidence="14">
    <location>
        <position position="10"/>
    </location>
    <ligand>
        <name>heme</name>
        <dbReference type="ChEBI" id="CHEBI:30413"/>
    </ligand>
    <ligandPart>
        <name>Fe</name>
        <dbReference type="ChEBI" id="CHEBI:18248"/>
    </ligandPart>
</feature>
<comment type="similarity">
    <text evidence="3 14 15">Belongs to the HemJ family.</text>
</comment>
<evidence type="ECO:0000256" key="14">
    <source>
        <dbReference type="HAMAP-Rule" id="MF_02239"/>
    </source>
</evidence>
<feature type="transmembrane region" description="Helical" evidence="14">
    <location>
        <begin position="6"/>
        <end position="24"/>
    </location>
</feature>
<evidence type="ECO:0000256" key="7">
    <source>
        <dbReference type="ARBA" id="ARBA00022692"/>
    </source>
</evidence>
<dbReference type="RefSeq" id="WP_140649804.1">
    <property type="nucleotide sequence ID" value="NZ_RCZB01000001.1"/>
</dbReference>
<name>A0A502FPG9_9GAMM</name>
<dbReference type="GO" id="GO:0006782">
    <property type="term" value="P:protoporphyrinogen IX biosynthetic process"/>
    <property type="evidence" value="ECO:0007669"/>
    <property type="project" value="UniProtKB-UniRule"/>
</dbReference>
<reference evidence="16 17" key="1">
    <citation type="journal article" date="2019" name="Environ. Microbiol.">
        <title>Species interactions and distinct microbial communities in high Arctic permafrost affected cryosols are associated with the CH4 and CO2 gas fluxes.</title>
        <authorList>
            <person name="Altshuler I."/>
            <person name="Hamel J."/>
            <person name="Turney S."/>
            <person name="Magnuson E."/>
            <person name="Levesque R."/>
            <person name="Greer C."/>
            <person name="Whyte L.G."/>
        </authorList>
    </citation>
    <scope>NUCLEOTIDE SEQUENCE [LARGE SCALE GENOMIC DNA]</scope>
    <source>
        <strain evidence="16 17">S13Y</strain>
    </source>
</reference>
<dbReference type="HAMAP" id="MF_02239">
    <property type="entry name" value="HemJ"/>
    <property type="match status" value="1"/>
</dbReference>
<dbReference type="UniPathway" id="UPA00251">
    <property type="reaction ID" value="UER00324"/>
</dbReference>
<keyword evidence="9 14" id="KW-1133">Transmembrane helix</keyword>
<evidence type="ECO:0000256" key="15">
    <source>
        <dbReference type="PIRNR" id="PIRNR004638"/>
    </source>
</evidence>
<evidence type="ECO:0000256" key="8">
    <source>
        <dbReference type="ARBA" id="ARBA00022723"/>
    </source>
</evidence>
<evidence type="ECO:0000256" key="13">
    <source>
        <dbReference type="ARBA" id="ARBA00048390"/>
    </source>
</evidence>
<dbReference type="PIRSF" id="PIRSF004638">
    <property type="entry name" value="UCP004638"/>
    <property type="match status" value="1"/>
</dbReference>
<evidence type="ECO:0000256" key="11">
    <source>
        <dbReference type="ARBA" id="ARBA00023004"/>
    </source>
</evidence>
<dbReference type="PANTHER" id="PTHR40255:SF1">
    <property type="entry name" value="PROTOPORPHYRINOGEN IX OXIDASE"/>
    <property type="match status" value="1"/>
</dbReference>
<dbReference type="GO" id="GO:0070818">
    <property type="term" value="F:protoporphyrinogen oxidase activity"/>
    <property type="evidence" value="ECO:0007669"/>
    <property type="project" value="UniProtKB-UniRule"/>
</dbReference>
<keyword evidence="7 14" id="KW-0812">Transmembrane</keyword>
<comment type="cofactor">
    <cofactor evidence="14 15">
        <name>heme b</name>
        <dbReference type="ChEBI" id="CHEBI:60344"/>
    </cofactor>
    <text evidence="14 15">Binds 1 heme b (iron(II)-protoporphyrin IX) group per subunit.</text>
</comment>
<keyword evidence="8 14" id="KW-0479">Metal-binding</keyword>
<accession>A0A502FPG9</accession>
<evidence type="ECO:0000256" key="2">
    <source>
        <dbReference type="ARBA" id="ARBA00005073"/>
    </source>
</evidence>
<evidence type="ECO:0000256" key="9">
    <source>
        <dbReference type="ARBA" id="ARBA00022989"/>
    </source>
</evidence>
<keyword evidence="5 14" id="KW-1003">Cell membrane</keyword>
<feature type="transmembrane region" description="Helical" evidence="14">
    <location>
        <begin position="54"/>
        <end position="73"/>
    </location>
</feature>
<evidence type="ECO:0000313" key="17">
    <source>
        <dbReference type="Proteomes" id="UP000319486"/>
    </source>
</evidence>
<sequence>MTYLLIKSLHLLFVIAWMASVFYLPRILVNLAETANEPAVQARLQLMGRRLYKFGHNMFGLAFLFGVTLWQGWRVFPSTLPNVTAGMHWIDAKLTLVAVLLAYFIGCGRLLKRKAAGGALPSSRALRWLNELPVLLLLAVIYLVIAKPF</sequence>
<evidence type="ECO:0000256" key="10">
    <source>
        <dbReference type="ARBA" id="ARBA00023002"/>
    </source>
</evidence>
<dbReference type="Pfam" id="PF03653">
    <property type="entry name" value="UPF0093"/>
    <property type="match status" value="1"/>
</dbReference>
<organism evidence="16 17">
    <name type="scientific">Rhodanobacter glycinis</name>
    <dbReference type="NCBI Taxonomy" id="582702"/>
    <lineage>
        <taxon>Bacteria</taxon>
        <taxon>Pseudomonadati</taxon>
        <taxon>Pseudomonadota</taxon>
        <taxon>Gammaproteobacteria</taxon>
        <taxon>Lysobacterales</taxon>
        <taxon>Rhodanobacteraceae</taxon>
        <taxon>Rhodanobacter</taxon>
    </lineage>
</organism>
<dbReference type="GO" id="GO:0046872">
    <property type="term" value="F:metal ion binding"/>
    <property type="evidence" value="ECO:0007669"/>
    <property type="project" value="UniProtKB-UniRule"/>
</dbReference>
<comment type="subunit">
    <text evidence="14">Homodimer.</text>
</comment>
<dbReference type="InterPro" id="IPR005265">
    <property type="entry name" value="HemJ-like"/>
</dbReference>
<protein>
    <recommendedName>
        <fullName evidence="4 14">Protoporphyrinogen IX oxidase</fullName>
        <shortName evidence="14">PPO</shortName>
        <ecNumber evidence="14 15">1.3.99.-</ecNumber>
    </recommendedName>
</protein>
<evidence type="ECO:0000256" key="1">
    <source>
        <dbReference type="ARBA" id="ARBA00004651"/>
    </source>
</evidence>
<keyword evidence="11 14" id="KW-0408">Iron</keyword>
<dbReference type="AlphaFoldDB" id="A0A502FPG9"/>
<keyword evidence="6 14" id="KW-0349">Heme</keyword>
<evidence type="ECO:0000256" key="5">
    <source>
        <dbReference type="ARBA" id="ARBA00022475"/>
    </source>
</evidence>
<gene>
    <name evidence="16" type="ORF">EAH88_05300</name>
</gene>
<feature type="transmembrane region" description="Helical" evidence="14">
    <location>
        <begin position="126"/>
        <end position="145"/>
    </location>
</feature>
<dbReference type="Proteomes" id="UP000319486">
    <property type="component" value="Unassembled WGS sequence"/>
</dbReference>
<comment type="function">
    <text evidence="14 15">Catalyzes the oxidation of protoporphyrinogen IX to protoporphyrin IX.</text>
</comment>
<comment type="catalytic activity">
    <reaction evidence="13 14 15">
        <text>protoporphyrinogen IX + 3 A = protoporphyrin IX + 3 AH2</text>
        <dbReference type="Rhea" id="RHEA:62000"/>
        <dbReference type="ChEBI" id="CHEBI:13193"/>
        <dbReference type="ChEBI" id="CHEBI:17499"/>
        <dbReference type="ChEBI" id="CHEBI:57306"/>
        <dbReference type="ChEBI" id="CHEBI:57307"/>
    </reaction>
</comment>
<dbReference type="EMBL" id="RCZO01000002">
    <property type="protein sequence ID" value="TPG10515.1"/>
    <property type="molecule type" value="Genomic_DNA"/>
</dbReference>
<keyword evidence="12 14" id="KW-0472">Membrane</keyword>
<comment type="subcellular location">
    <subcellularLocation>
        <location evidence="1 14">Cell membrane</location>
        <topology evidence="1 14">Multi-pass membrane protein</topology>
    </subcellularLocation>
</comment>
<keyword evidence="10 14" id="KW-0560">Oxidoreductase</keyword>
<feature type="binding site" description="axial binding residue" evidence="14">
    <location>
        <position position="93"/>
    </location>
    <ligand>
        <name>heme</name>
        <dbReference type="ChEBI" id="CHEBI:30413"/>
    </ligand>
    <ligandPart>
        <name>Fe</name>
        <dbReference type="ChEBI" id="CHEBI:18248"/>
    </ligandPart>
</feature>
<keyword evidence="17" id="KW-1185">Reference proteome</keyword>
<dbReference type="OrthoDB" id="9800824at2"/>
<evidence type="ECO:0000256" key="12">
    <source>
        <dbReference type="ARBA" id="ARBA00023136"/>
    </source>
</evidence>
<dbReference type="GO" id="GO:0005886">
    <property type="term" value="C:plasma membrane"/>
    <property type="evidence" value="ECO:0007669"/>
    <property type="project" value="UniProtKB-SubCell"/>
</dbReference>
<feature type="transmembrane region" description="Helical" evidence="14">
    <location>
        <begin position="85"/>
        <end position="105"/>
    </location>
</feature>
<evidence type="ECO:0000313" key="16">
    <source>
        <dbReference type="EMBL" id="TPG10515.1"/>
    </source>
</evidence>
<evidence type="ECO:0000256" key="6">
    <source>
        <dbReference type="ARBA" id="ARBA00022617"/>
    </source>
</evidence>
<dbReference type="EC" id="1.3.99.-" evidence="14 15"/>
<comment type="caution">
    <text evidence="16">The sequence shown here is derived from an EMBL/GenBank/DDBJ whole genome shotgun (WGS) entry which is preliminary data.</text>
</comment>
<evidence type="ECO:0000256" key="3">
    <source>
        <dbReference type="ARBA" id="ARBA00006501"/>
    </source>
</evidence>
<dbReference type="PANTHER" id="PTHR40255">
    <property type="entry name" value="UPF0093 MEMBRANE PROTEIN SLR1790"/>
    <property type="match status" value="1"/>
</dbReference>